<accession>A0AAV2G9S3</accession>
<sequence>MHAQATDIPFLANDEPADQVGHSIPAPVDVSQLLHEGECDSSSLDATSSPLSSLTDEPLTEAEAPPMRPIGSLDGSSSSLAPLDSSSPSGNTSRAPGSSA</sequence>
<dbReference type="AlphaFoldDB" id="A0AAV2G9S3"/>
<proteinExistence type="predicted"/>
<dbReference type="EMBL" id="OZ034821">
    <property type="protein sequence ID" value="CAL1406959.1"/>
    <property type="molecule type" value="Genomic_DNA"/>
</dbReference>
<feature type="compositionally biased region" description="Low complexity" evidence="1">
    <location>
        <begin position="40"/>
        <end position="56"/>
    </location>
</feature>
<feature type="compositionally biased region" description="Low complexity" evidence="1">
    <location>
        <begin position="71"/>
        <end position="90"/>
    </location>
</feature>
<protein>
    <submittedName>
        <fullName evidence="2">Uncharacterized protein</fullName>
    </submittedName>
</protein>
<evidence type="ECO:0000313" key="2">
    <source>
        <dbReference type="EMBL" id="CAL1406959.1"/>
    </source>
</evidence>
<feature type="region of interest" description="Disordered" evidence="1">
    <location>
        <begin position="1"/>
        <end position="100"/>
    </location>
</feature>
<organism evidence="2 3">
    <name type="scientific">Linum trigynum</name>
    <dbReference type="NCBI Taxonomy" id="586398"/>
    <lineage>
        <taxon>Eukaryota</taxon>
        <taxon>Viridiplantae</taxon>
        <taxon>Streptophyta</taxon>
        <taxon>Embryophyta</taxon>
        <taxon>Tracheophyta</taxon>
        <taxon>Spermatophyta</taxon>
        <taxon>Magnoliopsida</taxon>
        <taxon>eudicotyledons</taxon>
        <taxon>Gunneridae</taxon>
        <taxon>Pentapetalae</taxon>
        <taxon>rosids</taxon>
        <taxon>fabids</taxon>
        <taxon>Malpighiales</taxon>
        <taxon>Linaceae</taxon>
        <taxon>Linum</taxon>
    </lineage>
</organism>
<keyword evidence="3" id="KW-1185">Reference proteome</keyword>
<gene>
    <name evidence="2" type="ORF">LTRI10_LOCUS46651</name>
</gene>
<evidence type="ECO:0000313" key="3">
    <source>
        <dbReference type="Proteomes" id="UP001497516"/>
    </source>
</evidence>
<evidence type="ECO:0000256" key="1">
    <source>
        <dbReference type="SAM" id="MobiDB-lite"/>
    </source>
</evidence>
<name>A0AAV2G9S3_9ROSI</name>
<reference evidence="2 3" key="1">
    <citation type="submission" date="2024-04" db="EMBL/GenBank/DDBJ databases">
        <authorList>
            <person name="Fracassetti M."/>
        </authorList>
    </citation>
    <scope>NUCLEOTIDE SEQUENCE [LARGE SCALE GENOMIC DNA]</scope>
</reference>
<feature type="compositionally biased region" description="Polar residues" evidence="1">
    <location>
        <begin position="91"/>
        <end position="100"/>
    </location>
</feature>
<dbReference type="Proteomes" id="UP001497516">
    <property type="component" value="Chromosome 8"/>
</dbReference>